<dbReference type="GO" id="GO:0031175">
    <property type="term" value="P:neuron projection development"/>
    <property type="evidence" value="ECO:0007669"/>
    <property type="project" value="TreeGrafter"/>
</dbReference>
<feature type="transmembrane region" description="Helical" evidence="1">
    <location>
        <begin position="110"/>
        <end position="136"/>
    </location>
</feature>
<protein>
    <submittedName>
        <fullName evidence="2">Uncharacterized protein</fullName>
    </submittedName>
</protein>
<feature type="transmembrane region" description="Helical" evidence="1">
    <location>
        <begin position="53"/>
        <end position="74"/>
    </location>
</feature>
<dbReference type="Pfam" id="PF01275">
    <property type="entry name" value="Myelin_PLP"/>
    <property type="match status" value="1"/>
</dbReference>
<feature type="transmembrane region" description="Helical" evidence="1">
    <location>
        <begin position="190"/>
        <end position="219"/>
    </location>
</feature>
<sequence length="252" mass="28370">MGRCCRAVPFWSVVATIATVMGTVLFCYLVDKGIHGFLFQLGAFSTTISQTKWHWEIVLVGLLTSVLAILFLFIGMRSTLLSEYEEKFDSHRCCTLNLTVHPALMYFATLLGYVTVLVWIVLLCFAVTLAVLYMIFIGVMYTFCATIDNQCFDLSVLLPAIVKYVSNNKIDLTFCKDKKDAICQREHNQALVFLVAVVCGFVALIGLIHFLMCFSANLARMRLLRKARKGEHIAMNHGTVDSNSFIMTNMDK</sequence>
<reference evidence="2" key="3">
    <citation type="journal article" date="2019" name="G3 (Bethesda)">
        <title>Hybrid Assembly of the Genome of the Entomopathogenic Nematode Steinernema carpocapsae Identifies the X-Chromosome.</title>
        <authorList>
            <person name="Serra L."/>
            <person name="Macchietto M."/>
            <person name="Macias-Munoz A."/>
            <person name="McGill C.J."/>
            <person name="Rodriguez I.M."/>
            <person name="Rodriguez B."/>
            <person name="Murad R."/>
            <person name="Mortazavi A."/>
        </authorList>
    </citation>
    <scope>NUCLEOTIDE SEQUENCE</scope>
    <source>
        <strain evidence="2">ALL</strain>
    </source>
</reference>
<dbReference type="AlphaFoldDB" id="A0A4U5NEJ0"/>
<reference evidence="2" key="2">
    <citation type="journal article" date="2015" name="Genome Biol.">
        <title>Comparative genomics of Steinernema reveals deeply conserved gene regulatory networks.</title>
        <authorList>
            <person name="Dillman A.R."/>
            <person name="Macchietto M."/>
            <person name="Porter C.F."/>
            <person name="Rogers A."/>
            <person name="Williams B."/>
            <person name="Antoshechkin I."/>
            <person name="Lee M.M."/>
            <person name="Goodwin Z."/>
            <person name="Lu X."/>
            <person name="Lewis E.E."/>
            <person name="Goodrich-Blair H."/>
            <person name="Stock S.P."/>
            <person name="Adams B.J."/>
            <person name="Sternberg P.W."/>
            <person name="Mortazavi A."/>
        </authorList>
    </citation>
    <scope>NUCLEOTIDE SEQUENCE [LARGE SCALE GENOMIC DNA]</scope>
    <source>
        <strain evidence="2">ALL</strain>
    </source>
</reference>
<dbReference type="PANTHER" id="PTHR11683">
    <property type="entry name" value="MYELIN PROTEOLIPID"/>
    <property type="match status" value="1"/>
</dbReference>
<accession>A0A4U5NEJ0</accession>
<comment type="caution">
    <text evidence="2">The sequence shown here is derived from an EMBL/GenBank/DDBJ whole genome shotgun (WGS) entry which is preliminary data.</text>
</comment>
<gene>
    <name evidence="2" type="ORF">L596_015279</name>
</gene>
<reference evidence="2" key="1">
    <citation type="submission" date="2013-11" db="EMBL/GenBank/DDBJ databases">
        <authorList>
            <person name="Sternberg P."/>
            <person name="Dillman A."/>
            <person name="Macchietto M."/>
        </authorList>
    </citation>
    <scope>NUCLEOTIDE SEQUENCE</scope>
    <source>
        <strain evidence="2">ALL</strain>
    </source>
</reference>
<dbReference type="EMBL" id="AZBU02000004">
    <property type="protein sequence ID" value="TKR81409.1"/>
    <property type="molecule type" value="Genomic_DNA"/>
</dbReference>
<dbReference type="InterPro" id="IPR001614">
    <property type="entry name" value="Myelin_PLP"/>
</dbReference>
<keyword evidence="1" id="KW-1133">Transmembrane helix</keyword>
<name>A0A4U5NEJ0_STECR</name>
<evidence type="ECO:0000313" key="2">
    <source>
        <dbReference type="EMBL" id="TKR81409.1"/>
    </source>
</evidence>
<organism evidence="2">
    <name type="scientific">Steinernema carpocapsae</name>
    <name type="common">Entomopathogenic nematode</name>
    <dbReference type="NCBI Taxonomy" id="34508"/>
    <lineage>
        <taxon>Eukaryota</taxon>
        <taxon>Metazoa</taxon>
        <taxon>Ecdysozoa</taxon>
        <taxon>Nematoda</taxon>
        <taxon>Chromadorea</taxon>
        <taxon>Rhabditida</taxon>
        <taxon>Tylenchina</taxon>
        <taxon>Panagrolaimomorpha</taxon>
        <taxon>Strongyloidoidea</taxon>
        <taxon>Steinernematidae</taxon>
        <taxon>Steinernema</taxon>
    </lineage>
</organism>
<feature type="transmembrane region" description="Helical" evidence="1">
    <location>
        <begin position="7"/>
        <end position="31"/>
    </location>
</feature>
<dbReference type="OrthoDB" id="9993736at2759"/>
<dbReference type="GO" id="GO:0005886">
    <property type="term" value="C:plasma membrane"/>
    <property type="evidence" value="ECO:0007669"/>
    <property type="project" value="TreeGrafter"/>
</dbReference>
<dbReference type="PANTHER" id="PTHR11683:SF12">
    <property type="entry name" value="M6, ISOFORM F"/>
    <property type="match status" value="1"/>
</dbReference>
<keyword evidence="1" id="KW-0472">Membrane</keyword>
<proteinExistence type="predicted"/>
<keyword evidence="1" id="KW-0812">Transmembrane</keyword>
<evidence type="ECO:0000256" key="1">
    <source>
        <dbReference type="SAM" id="Phobius"/>
    </source>
</evidence>